<organism evidence="1 2">
    <name type="scientific">Schaedlerella arabinosiphila</name>
    <dbReference type="NCBI Taxonomy" id="2044587"/>
    <lineage>
        <taxon>Bacteria</taxon>
        <taxon>Bacillati</taxon>
        <taxon>Bacillota</taxon>
        <taxon>Clostridia</taxon>
        <taxon>Lachnospirales</taxon>
        <taxon>Lachnospiraceae</taxon>
        <taxon>Schaedlerella</taxon>
    </lineage>
</organism>
<keyword evidence="2" id="KW-1185">Reference proteome</keyword>
<dbReference type="Proteomes" id="UP000274920">
    <property type="component" value="Unassembled WGS sequence"/>
</dbReference>
<reference evidence="1" key="1">
    <citation type="submission" date="2018-10" db="EMBL/GenBank/DDBJ databases">
        <title>Schaedlerella arabinophila gen. nov. sp. nov., isolated from the mouse intestinal tract and comparative analysis with the genome of the closely related altered Schaedler flora strain ASF502.</title>
        <authorList>
            <person name="Miyake S."/>
            <person name="Soh M."/>
            <person name="Seedorf H."/>
        </authorList>
    </citation>
    <scope>NUCLEOTIDE SEQUENCE [LARGE SCALE GENOMIC DNA]</scope>
    <source>
        <strain evidence="1">DSM 106076</strain>
    </source>
</reference>
<protein>
    <submittedName>
        <fullName evidence="1">Uncharacterized protein</fullName>
    </submittedName>
</protein>
<evidence type="ECO:0000313" key="2">
    <source>
        <dbReference type="Proteomes" id="UP000274920"/>
    </source>
</evidence>
<sequence length="63" mass="6856">MTTDHQMGYDNTHQAALSALSNPAVSVKIHQLVVTENSDQQWGHSVLKGISARKPAVFKGKEP</sequence>
<comment type="caution">
    <text evidence="1">The sequence shown here is derived from an EMBL/GenBank/DDBJ whole genome shotgun (WGS) entry which is preliminary data.</text>
</comment>
<gene>
    <name evidence="1" type="ORF">EBB54_14355</name>
</gene>
<dbReference type="AlphaFoldDB" id="A0A3R8JMU2"/>
<accession>A0A3R8JMU2</accession>
<name>A0A3R8JMU2_9FIRM</name>
<proteinExistence type="predicted"/>
<dbReference type="EMBL" id="RHJS01000002">
    <property type="protein sequence ID" value="RRK32408.1"/>
    <property type="molecule type" value="Genomic_DNA"/>
</dbReference>
<evidence type="ECO:0000313" key="1">
    <source>
        <dbReference type="EMBL" id="RRK32408.1"/>
    </source>
</evidence>